<protein>
    <submittedName>
        <fullName evidence="1">GLPGLI family protein</fullName>
    </submittedName>
</protein>
<evidence type="ECO:0000313" key="1">
    <source>
        <dbReference type="EMBL" id="MBE7695916.1"/>
    </source>
</evidence>
<accession>A0AAP1WGZ9</accession>
<sequence length="188" mass="21583">MDKLLKNIEFELKFNVKESFFAVIPSLALEESRWGKLALAGYGNNKFYNAKNERLSEENIFGEDFLISNEQLNWQLKNETKKIGDYLCYKAIAIEKKMYRGKMKEYPVIAWYCPEISSFFGPIGVAGLPGLILEVNKGNTKYMATKINLNPKKNIKITKLTKGKKITRKKLGEMISEAMGNFKKNKGY</sequence>
<dbReference type="Pfam" id="PF09697">
    <property type="entry name" value="Porph_ging"/>
    <property type="match status" value="1"/>
</dbReference>
<gene>
    <name evidence="1" type="ORF">F7645_10855</name>
</gene>
<reference evidence="1 2" key="1">
    <citation type="journal article" date="2020" name="Int. J. Syst. Evol. Microbiol.">
        <title>Tenacibaculum piscium sp. nov., isolated from skin ulcers of sea-farmed fish, and description of Tenacibaculum finnmarkense sp. nov. with subdivision into genomovars finnmarkense and ulcerans.</title>
        <authorList>
            <person name="Olsen A.B."/>
            <person name="Spilsberg B."/>
            <person name="Nilsen H.K."/>
            <person name="Lagesen K."/>
            <person name="Gulla S."/>
            <person name="Avendano-Herrera R."/>
            <person name="Irgang R."/>
            <person name="Duchaud E."/>
            <person name="Colquhoun D.J."/>
        </authorList>
    </citation>
    <scope>NUCLEOTIDE SEQUENCE [LARGE SCALE GENOMIC DNA]</scope>
    <source>
        <strain evidence="1 2">TNO037</strain>
    </source>
</reference>
<organism evidence="1 2">
    <name type="scientific">Tenacibaculum finnmarkense genomovar finnmarkense</name>
    <dbReference type="NCBI Taxonomy" id="1458503"/>
    <lineage>
        <taxon>Bacteria</taxon>
        <taxon>Pseudomonadati</taxon>
        <taxon>Bacteroidota</taxon>
        <taxon>Flavobacteriia</taxon>
        <taxon>Flavobacteriales</taxon>
        <taxon>Flavobacteriaceae</taxon>
        <taxon>Tenacibaculum</taxon>
        <taxon>Tenacibaculum finnmarkense</taxon>
    </lineage>
</organism>
<comment type="caution">
    <text evidence="1">The sequence shown here is derived from an EMBL/GenBank/DDBJ whole genome shotgun (WGS) entry which is preliminary data.</text>
</comment>
<dbReference type="InterPro" id="IPR005901">
    <property type="entry name" value="GLPGLI"/>
</dbReference>
<proteinExistence type="predicted"/>
<keyword evidence="2" id="KW-1185">Reference proteome</keyword>
<dbReference type="AlphaFoldDB" id="A0AAP1WGZ9"/>
<dbReference type="Proteomes" id="UP000806077">
    <property type="component" value="Unassembled WGS sequence"/>
</dbReference>
<dbReference type="EMBL" id="WXXV01000016">
    <property type="protein sequence ID" value="MBE7695916.1"/>
    <property type="molecule type" value="Genomic_DNA"/>
</dbReference>
<dbReference type="NCBIfam" id="TIGR01200">
    <property type="entry name" value="GLPGLI"/>
    <property type="match status" value="1"/>
</dbReference>
<evidence type="ECO:0000313" key="2">
    <source>
        <dbReference type="Proteomes" id="UP000806077"/>
    </source>
</evidence>
<name>A0AAP1WGZ9_9FLAO</name>